<sequence>MLSFPNILSFHEDLIPYLYCVGSWAHSCSTYLTLLLVYDKVCQIIRPKAELLTADVSDIIRDSALVILAMLGINVPRLFWEFEAQKNCKINDDENDTNRIKIYWYNFMYGGLVEGIFPIFFLFFTIAFFALKKISSRLRLRRMEMYRSPGGRRTHLNLVMAIEICVLISELGAFVPFAIYISGGDTAFFEIAYYASVLITLSICFSKIFLVDKFNIMNRFAVQCVRLGQRQLSTSTQRQAVKGEVHPGYKKIKEKYAHFQVEDGTPIHLKGGPFDRVLYYATMGGCVVGVLGAAEYIYRASFPKKA</sequence>
<dbReference type="CDD" id="cd00928">
    <property type="entry name" value="Cyt_c_Oxidase_VIIa"/>
    <property type="match status" value="1"/>
</dbReference>
<comment type="similarity">
    <text evidence="2">Belongs to the cytochrome c oxidase VIIa family.</text>
</comment>
<reference evidence="8 9" key="1">
    <citation type="submission" date="2015-12" db="EMBL/GenBank/DDBJ databases">
        <title>The genome of Folsomia candida.</title>
        <authorList>
            <person name="Faddeeva A."/>
            <person name="Derks M.F."/>
            <person name="Anvar Y."/>
            <person name="Smit S."/>
            <person name="Van Straalen N."/>
            <person name="Roelofs D."/>
        </authorList>
    </citation>
    <scope>NUCLEOTIDE SEQUENCE [LARGE SCALE GENOMIC DNA]</scope>
    <source>
        <strain evidence="8 9">VU population</strain>
        <tissue evidence="8">Whole body</tissue>
    </source>
</reference>
<dbReference type="Proteomes" id="UP000198287">
    <property type="component" value="Unassembled WGS sequence"/>
</dbReference>
<evidence type="ECO:0000313" key="9">
    <source>
        <dbReference type="Proteomes" id="UP000198287"/>
    </source>
</evidence>
<feature type="transmembrane region" description="Helical" evidence="7">
    <location>
        <begin position="59"/>
        <end position="79"/>
    </location>
</feature>
<dbReference type="Gene3D" id="1.20.1070.10">
    <property type="entry name" value="Rhodopsin 7-helix transmembrane proteins"/>
    <property type="match status" value="1"/>
</dbReference>
<name>A0A226EV77_FOLCA</name>
<gene>
    <name evidence="8" type="ORF">Fcan01_04158</name>
</gene>
<dbReference type="GO" id="GO:0002082">
    <property type="term" value="P:regulation of oxidative phosphorylation"/>
    <property type="evidence" value="ECO:0007669"/>
    <property type="project" value="TreeGrafter"/>
</dbReference>
<dbReference type="GO" id="GO:0045277">
    <property type="term" value="C:respiratory chain complex IV"/>
    <property type="evidence" value="ECO:0007669"/>
    <property type="project" value="InterPro"/>
</dbReference>
<dbReference type="SUPFAM" id="SSF81419">
    <property type="entry name" value="Mitochondrial cytochrome c oxidase subunit VIIa"/>
    <property type="match status" value="1"/>
</dbReference>
<keyword evidence="9" id="KW-1185">Reference proteome</keyword>
<dbReference type="Gene3D" id="4.10.91.10">
    <property type="entry name" value="Cytochrome c oxidase, subunit VIIa"/>
    <property type="match status" value="1"/>
</dbReference>
<evidence type="ECO:0000256" key="7">
    <source>
        <dbReference type="SAM" id="Phobius"/>
    </source>
</evidence>
<dbReference type="InterPro" id="IPR003177">
    <property type="entry name" value="Cytc_oxidase_su7a_met"/>
</dbReference>
<keyword evidence="7" id="KW-0812">Transmembrane</keyword>
<evidence type="ECO:0000256" key="4">
    <source>
        <dbReference type="ARBA" id="ARBA00022946"/>
    </source>
</evidence>
<evidence type="ECO:0000256" key="1">
    <source>
        <dbReference type="ARBA" id="ARBA00004273"/>
    </source>
</evidence>
<protein>
    <submittedName>
        <fullName evidence="8">Putative cytochrome c oxidase subunit 7A, mitochondrial</fullName>
    </submittedName>
</protein>
<proteinExistence type="inferred from homology"/>
<dbReference type="GO" id="GO:0097250">
    <property type="term" value="P:mitochondrial respirasome assembly"/>
    <property type="evidence" value="ECO:0007669"/>
    <property type="project" value="TreeGrafter"/>
</dbReference>
<evidence type="ECO:0000256" key="5">
    <source>
        <dbReference type="ARBA" id="ARBA00023128"/>
    </source>
</evidence>
<feature type="transmembrane region" description="Helical" evidence="7">
    <location>
        <begin position="14"/>
        <end position="38"/>
    </location>
</feature>
<keyword evidence="3" id="KW-0999">Mitochondrion inner membrane</keyword>
<organism evidence="8 9">
    <name type="scientific">Folsomia candida</name>
    <name type="common">Springtail</name>
    <dbReference type="NCBI Taxonomy" id="158441"/>
    <lineage>
        <taxon>Eukaryota</taxon>
        <taxon>Metazoa</taxon>
        <taxon>Ecdysozoa</taxon>
        <taxon>Arthropoda</taxon>
        <taxon>Hexapoda</taxon>
        <taxon>Collembola</taxon>
        <taxon>Entomobryomorpha</taxon>
        <taxon>Isotomoidea</taxon>
        <taxon>Isotomidae</taxon>
        <taxon>Proisotominae</taxon>
        <taxon>Folsomia</taxon>
    </lineage>
</organism>
<feature type="transmembrane region" description="Helical" evidence="7">
    <location>
        <begin position="115"/>
        <end position="135"/>
    </location>
</feature>
<dbReference type="GO" id="GO:0005743">
    <property type="term" value="C:mitochondrial inner membrane"/>
    <property type="evidence" value="ECO:0007669"/>
    <property type="project" value="UniProtKB-SubCell"/>
</dbReference>
<dbReference type="EMBL" id="LNIX01000002">
    <property type="protein sequence ID" value="OXA61120.1"/>
    <property type="molecule type" value="Genomic_DNA"/>
</dbReference>
<evidence type="ECO:0000313" key="8">
    <source>
        <dbReference type="EMBL" id="OXA61120.1"/>
    </source>
</evidence>
<comment type="subcellular location">
    <subcellularLocation>
        <location evidence="1">Mitochondrion inner membrane</location>
    </subcellularLocation>
</comment>
<dbReference type="InterPro" id="IPR036539">
    <property type="entry name" value="Cyt_c_oxidase_su7a_sf"/>
</dbReference>
<dbReference type="PANTHER" id="PTHR10510">
    <property type="entry name" value="CYTOCHROME C OXIDASE POLYPEPTIDE 7A"/>
    <property type="match status" value="1"/>
</dbReference>
<dbReference type="OrthoDB" id="5966508at2759"/>
<dbReference type="GO" id="GO:0006123">
    <property type="term" value="P:mitochondrial electron transport, cytochrome c to oxygen"/>
    <property type="evidence" value="ECO:0007669"/>
    <property type="project" value="InterPro"/>
</dbReference>
<comment type="caution">
    <text evidence="8">The sequence shown here is derived from an EMBL/GenBank/DDBJ whole genome shotgun (WGS) entry which is preliminary data.</text>
</comment>
<feature type="transmembrane region" description="Helical" evidence="7">
    <location>
        <begin position="277"/>
        <end position="298"/>
    </location>
</feature>
<dbReference type="STRING" id="158441.A0A226EV77"/>
<accession>A0A226EV77</accession>
<keyword evidence="6 7" id="KW-0472">Membrane</keyword>
<evidence type="ECO:0000256" key="6">
    <source>
        <dbReference type="ARBA" id="ARBA00023136"/>
    </source>
</evidence>
<evidence type="ECO:0000256" key="2">
    <source>
        <dbReference type="ARBA" id="ARBA00009331"/>
    </source>
</evidence>
<keyword evidence="4" id="KW-0809">Transit peptide</keyword>
<keyword evidence="7" id="KW-1133">Transmembrane helix</keyword>
<dbReference type="AlphaFoldDB" id="A0A226EV77"/>
<feature type="transmembrane region" description="Helical" evidence="7">
    <location>
        <begin position="156"/>
        <end position="179"/>
    </location>
</feature>
<keyword evidence="5" id="KW-0496">Mitochondrion</keyword>
<feature type="transmembrane region" description="Helical" evidence="7">
    <location>
        <begin position="191"/>
        <end position="210"/>
    </location>
</feature>
<evidence type="ECO:0000256" key="3">
    <source>
        <dbReference type="ARBA" id="ARBA00022792"/>
    </source>
</evidence>
<dbReference type="PANTHER" id="PTHR10510:SF11">
    <property type="entry name" value="CYTOCHROME C OXIDASE SUBUNIT 7A, MITOCHONDRIAL"/>
    <property type="match status" value="1"/>
</dbReference>
<dbReference type="FunFam" id="4.10.91.10:FF:000001">
    <property type="entry name" value="Cytochrome c oxidase subunit 7A1, mitochondrial"/>
    <property type="match status" value="1"/>
</dbReference>